<gene>
    <name evidence="1" type="ORF">GCM10008015_09930</name>
</gene>
<organism evidence="1 2">
    <name type="scientific">Flavobacterium palustre</name>
    <dbReference type="NCBI Taxonomy" id="1476463"/>
    <lineage>
        <taxon>Bacteria</taxon>
        <taxon>Pseudomonadati</taxon>
        <taxon>Bacteroidota</taxon>
        <taxon>Flavobacteriia</taxon>
        <taxon>Flavobacteriales</taxon>
        <taxon>Flavobacteriaceae</taxon>
        <taxon>Flavobacterium</taxon>
    </lineage>
</organism>
<dbReference type="Proteomes" id="UP000658793">
    <property type="component" value="Unassembled WGS sequence"/>
</dbReference>
<name>A0ABQ1HCM1_9FLAO</name>
<evidence type="ECO:0000313" key="1">
    <source>
        <dbReference type="EMBL" id="GGA71231.1"/>
    </source>
</evidence>
<keyword evidence="2" id="KW-1185">Reference proteome</keyword>
<sequence length="52" mass="6328">MIKIAKNKIERFMIKCLKFEKEHLLEKGGDFIMIDNYKLNLEIDPYKVKHFI</sequence>
<proteinExistence type="predicted"/>
<reference evidence="2" key="1">
    <citation type="journal article" date="2019" name="Int. J. Syst. Evol. Microbiol.">
        <title>The Global Catalogue of Microorganisms (GCM) 10K type strain sequencing project: providing services to taxonomists for standard genome sequencing and annotation.</title>
        <authorList>
            <consortium name="The Broad Institute Genomics Platform"/>
            <consortium name="The Broad Institute Genome Sequencing Center for Infectious Disease"/>
            <person name="Wu L."/>
            <person name="Ma J."/>
        </authorList>
    </citation>
    <scope>NUCLEOTIDE SEQUENCE [LARGE SCALE GENOMIC DNA]</scope>
    <source>
        <strain evidence="2">CGMCC 1.12811</strain>
    </source>
</reference>
<dbReference type="EMBL" id="BMGA01000002">
    <property type="protein sequence ID" value="GGA71231.1"/>
    <property type="molecule type" value="Genomic_DNA"/>
</dbReference>
<comment type="caution">
    <text evidence="1">The sequence shown here is derived from an EMBL/GenBank/DDBJ whole genome shotgun (WGS) entry which is preliminary data.</text>
</comment>
<evidence type="ECO:0000313" key="2">
    <source>
        <dbReference type="Proteomes" id="UP000658793"/>
    </source>
</evidence>
<protein>
    <submittedName>
        <fullName evidence="1">Uncharacterized protein</fullName>
    </submittedName>
</protein>
<accession>A0ABQ1HCM1</accession>